<evidence type="ECO:0000313" key="2">
    <source>
        <dbReference type="EMBL" id="EJW91759.1"/>
    </source>
</evidence>
<evidence type="ECO:0000256" key="1">
    <source>
        <dbReference type="SAM" id="MobiDB-lite"/>
    </source>
</evidence>
<name>J9FWN3_9ZZZZ</name>
<protein>
    <submittedName>
        <fullName evidence="2">Uncharacterized protein</fullName>
    </submittedName>
</protein>
<feature type="region of interest" description="Disordered" evidence="1">
    <location>
        <begin position="1"/>
        <end position="35"/>
    </location>
</feature>
<organism evidence="2">
    <name type="scientific">gut metagenome</name>
    <dbReference type="NCBI Taxonomy" id="749906"/>
    <lineage>
        <taxon>unclassified sequences</taxon>
        <taxon>metagenomes</taxon>
        <taxon>organismal metagenomes</taxon>
    </lineage>
</organism>
<proteinExistence type="predicted"/>
<comment type="caution">
    <text evidence="2">The sequence shown here is derived from an EMBL/GenBank/DDBJ whole genome shotgun (WGS) entry which is preliminary data.</text>
</comment>
<feature type="compositionally biased region" description="Polar residues" evidence="1">
    <location>
        <begin position="1"/>
        <end position="11"/>
    </location>
</feature>
<dbReference type="AlphaFoldDB" id="J9FWN3"/>
<sequence length="78" mass="8786">MPGPGTAQNHDCGSKKSVNDNAGSKRHFNSQGTLHTGECQLIKNKDYGYTGKDRRDCTFHNRDIRYDNISRNSCTTHQ</sequence>
<gene>
    <name evidence="2" type="ORF">EVA_20139</name>
</gene>
<reference evidence="2" key="1">
    <citation type="journal article" date="2012" name="PLoS ONE">
        <title>Gene sets for utilization of primary and secondary nutrition supplies in the distal gut of endangered iberian lynx.</title>
        <authorList>
            <person name="Alcaide M."/>
            <person name="Messina E."/>
            <person name="Richter M."/>
            <person name="Bargiela R."/>
            <person name="Peplies J."/>
            <person name="Huws S.A."/>
            <person name="Newbold C.J."/>
            <person name="Golyshin P.N."/>
            <person name="Simon M.A."/>
            <person name="Lopez G."/>
            <person name="Yakimov M.M."/>
            <person name="Ferrer M."/>
        </authorList>
    </citation>
    <scope>NUCLEOTIDE SEQUENCE</scope>
</reference>
<dbReference type="EMBL" id="AMCI01007969">
    <property type="protein sequence ID" value="EJW91759.1"/>
    <property type="molecule type" value="Genomic_DNA"/>
</dbReference>
<accession>J9FWN3</accession>